<accession>A0A9D9E6J3</accession>
<dbReference type="AlphaFoldDB" id="A0A9D9E6J3"/>
<dbReference type="InterPro" id="IPR003423">
    <property type="entry name" value="OMP_efflux"/>
</dbReference>
<keyword evidence="2" id="KW-0564">Palmitate</keyword>
<dbReference type="PANTHER" id="PTHR30203:SF31">
    <property type="entry name" value="RND EFFLUX SYSTEM, OUTER MEMBRANE LIPOPROTEIN, NODT"/>
    <property type="match status" value="1"/>
</dbReference>
<keyword evidence="2" id="KW-0472">Membrane</keyword>
<dbReference type="NCBIfam" id="TIGR01845">
    <property type="entry name" value="outer_NodT"/>
    <property type="match status" value="1"/>
</dbReference>
<dbReference type="Gene3D" id="1.20.1600.10">
    <property type="entry name" value="Outer membrane efflux proteins (OEP)"/>
    <property type="match status" value="1"/>
</dbReference>
<dbReference type="GO" id="GO:0015562">
    <property type="term" value="F:efflux transmembrane transporter activity"/>
    <property type="evidence" value="ECO:0007669"/>
    <property type="project" value="InterPro"/>
</dbReference>
<comment type="similarity">
    <text evidence="1 2">Belongs to the outer membrane factor (OMF) (TC 1.B.17) family.</text>
</comment>
<dbReference type="Proteomes" id="UP000823636">
    <property type="component" value="Unassembled WGS sequence"/>
</dbReference>
<dbReference type="Gene3D" id="2.20.200.10">
    <property type="entry name" value="Outer membrane efflux proteins (OEP)"/>
    <property type="match status" value="1"/>
</dbReference>
<evidence type="ECO:0000256" key="2">
    <source>
        <dbReference type="RuleBase" id="RU362097"/>
    </source>
</evidence>
<dbReference type="SUPFAM" id="SSF56954">
    <property type="entry name" value="Outer membrane efflux proteins (OEP)"/>
    <property type="match status" value="1"/>
</dbReference>
<comment type="subcellular location">
    <subcellularLocation>
        <location evidence="2">Cell membrane</location>
        <topology evidence="2">Lipid-anchor</topology>
    </subcellularLocation>
</comment>
<dbReference type="InterPro" id="IPR010131">
    <property type="entry name" value="MdtP/NodT-like"/>
</dbReference>
<name>A0A9D9E6J3_9BACT</name>
<evidence type="ECO:0000313" key="4">
    <source>
        <dbReference type="Proteomes" id="UP000823636"/>
    </source>
</evidence>
<comment type="caution">
    <text evidence="3">The sequence shown here is derived from an EMBL/GenBank/DDBJ whole genome shotgun (WGS) entry which is preliminary data.</text>
</comment>
<dbReference type="EMBL" id="JADIMW010000034">
    <property type="protein sequence ID" value="MBO8437954.1"/>
    <property type="molecule type" value="Genomic_DNA"/>
</dbReference>
<evidence type="ECO:0000256" key="1">
    <source>
        <dbReference type="ARBA" id="ARBA00007613"/>
    </source>
</evidence>
<reference evidence="3" key="2">
    <citation type="journal article" date="2021" name="PeerJ">
        <title>Extensive microbial diversity within the chicken gut microbiome revealed by metagenomics and culture.</title>
        <authorList>
            <person name="Gilroy R."/>
            <person name="Ravi A."/>
            <person name="Getino M."/>
            <person name="Pursley I."/>
            <person name="Horton D.L."/>
            <person name="Alikhan N.F."/>
            <person name="Baker D."/>
            <person name="Gharbi K."/>
            <person name="Hall N."/>
            <person name="Watson M."/>
            <person name="Adriaenssens E.M."/>
            <person name="Foster-Nyarko E."/>
            <person name="Jarju S."/>
            <person name="Secka A."/>
            <person name="Antonio M."/>
            <person name="Oren A."/>
            <person name="Chaudhuri R.R."/>
            <person name="La Ragione R."/>
            <person name="Hildebrand F."/>
            <person name="Pallen M.J."/>
        </authorList>
    </citation>
    <scope>NUCLEOTIDE SEQUENCE</scope>
    <source>
        <strain evidence="3">G3-4614</strain>
    </source>
</reference>
<keyword evidence="2" id="KW-1134">Transmembrane beta strand</keyword>
<reference evidence="3" key="1">
    <citation type="submission" date="2020-10" db="EMBL/GenBank/DDBJ databases">
        <authorList>
            <person name="Gilroy R."/>
        </authorList>
    </citation>
    <scope>NUCLEOTIDE SEQUENCE</scope>
    <source>
        <strain evidence="3">G3-4614</strain>
    </source>
</reference>
<evidence type="ECO:0000313" key="3">
    <source>
        <dbReference type="EMBL" id="MBO8437954.1"/>
    </source>
</evidence>
<keyword evidence="2" id="KW-0449">Lipoprotein</keyword>
<protein>
    <submittedName>
        <fullName evidence="3">TolC family protein</fullName>
    </submittedName>
</protein>
<dbReference type="Pfam" id="PF02321">
    <property type="entry name" value="OEP"/>
    <property type="match status" value="2"/>
</dbReference>
<dbReference type="GO" id="GO:0005886">
    <property type="term" value="C:plasma membrane"/>
    <property type="evidence" value="ECO:0007669"/>
    <property type="project" value="UniProtKB-SubCell"/>
</dbReference>
<organism evidence="3 4">
    <name type="scientific">Candidatus Caccoplasma merdipullorum</name>
    <dbReference type="NCBI Taxonomy" id="2840718"/>
    <lineage>
        <taxon>Bacteria</taxon>
        <taxon>Pseudomonadati</taxon>
        <taxon>Bacteroidota</taxon>
        <taxon>Bacteroidia</taxon>
        <taxon>Bacteroidales</taxon>
        <taxon>Bacteroidaceae</taxon>
        <taxon>Bacteroidaceae incertae sedis</taxon>
        <taxon>Candidatus Caccoplasma</taxon>
    </lineage>
</organism>
<dbReference type="PANTHER" id="PTHR30203">
    <property type="entry name" value="OUTER MEMBRANE CATION EFFLUX PROTEIN"/>
    <property type="match status" value="1"/>
</dbReference>
<sequence length="460" mass="50973">MPPVEGRDREAFVDGELPKYFMTDSLFTDETPVMGYKWWESFGDSILDSLVTLAVKNNPDVFTAIDNIIAARASLRTAQSAYYPNIGVSAGWSKSRGSRTLNSESVLAYADVMQEYLFAKVNASWEIDLFGKIITGVKSARYSYEADIETYNATILSLICDMATYYAELRTLQQQYIVAEKNIASQRAIMEITEVRYNTGLASQLDVAQAKSVYFSTHSSVPPLVSAIRQQINAITVLAGLFPPQLYDWLSAPEKLPDYARIIPVGTPALLLEQRPDIVAARNMILSAKAAVNKVRSNFAPTLSVNGSFGFASHNLNRLFNNKSITYDITPQLNWNIFQGAATFNALKSSKAEYDAAIRNYNALLQKGVQETDNAMAAYTGRVKQVVELKELVVQGEITLKLSLDLYKRGLTNFQNVLDAQRSLLEYQNSLVSAQGNALSSLISLYRATGGGWESYGYDN</sequence>
<gene>
    <name evidence="3" type="ORF">IAC54_03525</name>
</gene>
<keyword evidence="2" id="KW-0812">Transmembrane</keyword>
<proteinExistence type="inferred from homology"/>